<evidence type="ECO:0000313" key="2">
    <source>
        <dbReference type="Proteomes" id="UP000887540"/>
    </source>
</evidence>
<feature type="compositionally biased region" description="Acidic residues" evidence="1">
    <location>
        <begin position="427"/>
        <end position="438"/>
    </location>
</feature>
<feature type="region of interest" description="Disordered" evidence="1">
    <location>
        <begin position="381"/>
        <end position="447"/>
    </location>
</feature>
<reference evidence="3" key="1">
    <citation type="submission" date="2022-11" db="UniProtKB">
        <authorList>
            <consortium name="WormBaseParasite"/>
        </authorList>
    </citation>
    <scope>IDENTIFICATION</scope>
</reference>
<sequence length="522" mass="59023">MSLKDTEVLVDDYPSWGHQQIAPNNWLKMPVDMDTISGIIRTLGLAQTNVIWASKDNLAANKRLIFGLVALCGNKMEFEESKPIEVDIHYRLFSKTQVKNANLTLDLLNIKLANNDPCVRTIDQSTLSVIKDICAKDTPDDPSLFVHYILPIAYAHNYVSWLNRSKVKDGDEAAQFVYSFTVQKDGEILWINEDGFLSEFAQSNLSVSDFVDFLRLNGSTDVFALVQDDTDELLKEFHQVSEKIRVFPSPMRNTILDVTHGGSSTNFDFDALAELSTMSEDLDETDDYELFIENQAGEQVSSAKPRPSMSPAKFQKQEKEREKCEKRIKELAKQLSARKKEFPHYGWNIFKLSDKHLDPCFQDFCVFYRKKTSPCALLTTPKSAKRSIKKEAKDHVKTPAASTPRGRPRKNVDKGTPATTVSKASEEDSITEVTEENDENWKVETSEKSAKASIKMDKKSKGIQVMNSTPVTRDLLRSAKIAIPTETSTKLAKNPLKPVSAQKRKSKITDDETPKRILRQKE</sequence>
<dbReference type="AlphaFoldDB" id="A0A914BWY3"/>
<protein>
    <submittedName>
        <fullName evidence="3">Uncharacterized protein</fullName>
    </submittedName>
</protein>
<feature type="region of interest" description="Disordered" evidence="1">
    <location>
        <begin position="298"/>
        <end position="321"/>
    </location>
</feature>
<feature type="region of interest" description="Disordered" evidence="1">
    <location>
        <begin position="485"/>
        <end position="522"/>
    </location>
</feature>
<evidence type="ECO:0000256" key="1">
    <source>
        <dbReference type="SAM" id="MobiDB-lite"/>
    </source>
</evidence>
<accession>A0A914BWY3</accession>
<evidence type="ECO:0000313" key="3">
    <source>
        <dbReference type="WBParaSite" id="ACRNAN_Path_1188.g4600.t2"/>
    </source>
</evidence>
<proteinExistence type="predicted"/>
<name>A0A914BWY3_9BILA</name>
<dbReference type="Proteomes" id="UP000887540">
    <property type="component" value="Unplaced"/>
</dbReference>
<dbReference type="WBParaSite" id="ACRNAN_Path_1188.g4600.t2">
    <property type="protein sequence ID" value="ACRNAN_Path_1188.g4600.t2"/>
    <property type="gene ID" value="ACRNAN_Path_1188.g4600"/>
</dbReference>
<keyword evidence="2" id="KW-1185">Reference proteome</keyword>
<organism evidence="2 3">
    <name type="scientific">Acrobeloides nanus</name>
    <dbReference type="NCBI Taxonomy" id="290746"/>
    <lineage>
        <taxon>Eukaryota</taxon>
        <taxon>Metazoa</taxon>
        <taxon>Ecdysozoa</taxon>
        <taxon>Nematoda</taxon>
        <taxon>Chromadorea</taxon>
        <taxon>Rhabditida</taxon>
        <taxon>Tylenchina</taxon>
        <taxon>Cephalobomorpha</taxon>
        <taxon>Cephaloboidea</taxon>
        <taxon>Cephalobidae</taxon>
        <taxon>Acrobeloides</taxon>
    </lineage>
</organism>
<feature type="compositionally biased region" description="Basic and acidic residues" evidence="1">
    <location>
        <begin position="507"/>
        <end position="522"/>
    </location>
</feature>